<gene>
    <name evidence="3" type="ORF">Cvel_6079</name>
</gene>
<dbReference type="VEuPathDB" id="CryptoDB:Cvel_6079"/>
<evidence type="ECO:0000256" key="1">
    <source>
        <dbReference type="ARBA" id="ARBA00025788"/>
    </source>
</evidence>
<dbReference type="PANTHER" id="PTHR12175">
    <property type="entry name" value="AD039 HT014 THIOREDOXIN FAMILY TRP26"/>
    <property type="match status" value="1"/>
</dbReference>
<dbReference type="EMBL" id="CDMZ01002126">
    <property type="protein sequence ID" value="CEM40898.1"/>
    <property type="molecule type" value="Genomic_DNA"/>
</dbReference>
<proteinExistence type="inferred from homology"/>
<dbReference type="GO" id="GO:0005737">
    <property type="term" value="C:cytoplasm"/>
    <property type="evidence" value="ECO:0007669"/>
    <property type="project" value="UniProtKB-ARBA"/>
</dbReference>
<comment type="similarity">
    <text evidence="1">Belongs to the PITHD1 family.</text>
</comment>
<evidence type="ECO:0000313" key="3">
    <source>
        <dbReference type="EMBL" id="CEM40898.1"/>
    </source>
</evidence>
<protein>
    <recommendedName>
        <fullName evidence="2">PITH domain-containing protein</fullName>
    </recommendedName>
</protein>
<dbReference type="PANTHER" id="PTHR12175:SF5">
    <property type="entry name" value="OS03G0795500 PROTEIN"/>
    <property type="match status" value="1"/>
</dbReference>
<accession>A0A0G4HAC1</accession>
<dbReference type="AlphaFoldDB" id="A0A0G4HAC1"/>
<dbReference type="PhylomeDB" id="A0A0G4HAC1"/>
<dbReference type="Gene3D" id="2.60.120.470">
    <property type="entry name" value="PITH domain"/>
    <property type="match status" value="1"/>
</dbReference>
<reference evidence="3" key="1">
    <citation type="submission" date="2014-11" db="EMBL/GenBank/DDBJ databases">
        <authorList>
            <person name="Otto D Thomas"/>
            <person name="Naeem Raeece"/>
        </authorList>
    </citation>
    <scope>NUCLEOTIDE SEQUENCE</scope>
</reference>
<dbReference type="PROSITE" id="PS51532">
    <property type="entry name" value="PITH"/>
    <property type="match status" value="1"/>
</dbReference>
<dbReference type="InterPro" id="IPR045099">
    <property type="entry name" value="PITH1-like"/>
</dbReference>
<sequence>MKNHMLTKAKQMKSSLQHEEVDLAMCTDVIDYQQSVCLNAHGQYLNLAGILQANPQDKFLLSDVDQQLLLKIVFKEPVALSQLMFRANVGPSDADPEDTQDSSGPKDVRLFANNEGMDFSEAEDSACAHRLDLEPETLQEGGKAVLPGAKFHRIRSIQMFVADNQKGSAFTFINRVGLIGHVSESYHS</sequence>
<organism evidence="3">
    <name type="scientific">Chromera velia CCMP2878</name>
    <dbReference type="NCBI Taxonomy" id="1169474"/>
    <lineage>
        <taxon>Eukaryota</taxon>
        <taxon>Sar</taxon>
        <taxon>Alveolata</taxon>
        <taxon>Colpodellida</taxon>
        <taxon>Chromeraceae</taxon>
        <taxon>Chromera</taxon>
    </lineage>
</organism>
<dbReference type="SUPFAM" id="SSF49785">
    <property type="entry name" value="Galactose-binding domain-like"/>
    <property type="match status" value="1"/>
</dbReference>
<dbReference type="Pfam" id="PF06201">
    <property type="entry name" value="PITH"/>
    <property type="match status" value="1"/>
</dbReference>
<feature type="domain" description="PITH" evidence="2">
    <location>
        <begin position="15"/>
        <end position="188"/>
    </location>
</feature>
<dbReference type="InterPro" id="IPR010400">
    <property type="entry name" value="PITH_dom"/>
</dbReference>
<name>A0A0G4HAC1_9ALVE</name>
<dbReference type="InterPro" id="IPR008979">
    <property type="entry name" value="Galactose-bd-like_sf"/>
</dbReference>
<evidence type="ECO:0000259" key="2">
    <source>
        <dbReference type="PROSITE" id="PS51532"/>
    </source>
</evidence>
<dbReference type="InterPro" id="IPR037047">
    <property type="entry name" value="PITH_dom_sf"/>
</dbReference>